<keyword evidence="2" id="KW-1185">Reference proteome</keyword>
<evidence type="ECO:0000313" key="1">
    <source>
        <dbReference type="EMBL" id="MDI9861204.1"/>
    </source>
</evidence>
<name>A0ABT6YCN0_9BACT</name>
<evidence type="ECO:0008006" key="3">
    <source>
        <dbReference type="Google" id="ProtNLM"/>
    </source>
</evidence>
<dbReference type="EMBL" id="JASHIF010000018">
    <property type="protein sequence ID" value="MDI9861204.1"/>
    <property type="molecule type" value="Genomic_DNA"/>
</dbReference>
<dbReference type="Proteomes" id="UP001236507">
    <property type="component" value="Unassembled WGS sequence"/>
</dbReference>
<sequence>MQVSSLIKYPLMMGLLATSFLWGASQLPEISIQAEKTFNLDSLGAGQGISRIGNQYFAYGDREIGVIREYKRVGDSLVYQDKEIALSIDGKDVIGHPTGIAYHKGLPTFIGNSVRLNPEGTQWKAVIYQVDWKGLQNTRKLDNNLISTIDDDACIQGTRPEYVQYKKQWYVATADYGNRKNEVRLYNPLELAKAQKTSEKGVLYKKFSCGAFVQNLLWIPEKKILVLIQNQIEGRRWRFSFLDFEKSIETGEQVVLKTIDIDKADELEGFTLSDNSLEGFAVTSSRRMNTTFIRLQW</sequence>
<comment type="caution">
    <text evidence="1">The sequence shown here is derived from an EMBL/GenBank/DDBJ whole genome shotgun (WGS) entry which is preliminary data.</text>
</comment>
<accession>A0ABT6YCN0</accession>
<organism evidence="1 2">
    <name type="scientific">Flectobacillus roseus</name>
    <dbReference type="NCBI Taxonomy" id="502259"/>
    <lineage>
        <taxon>Bacteria</taxon>
        <taxon>Pseudomonadati</taxon>
        <taxon>Bacteroidota</taxon>
        <taxon>Cytophagia</taxon>
        <taxon>Cytophagales</taxon>
        <taxon>Flectobacillaceae</taxon>
        <taxon>Flectobacillus</taxon>
    </lineage>
</organism>
<gene>
    <name evidence="1" type="ORF">QM524_18445</name>
</gene>
<proteinExistence type="predicted"/>
<protein>
    <recommendedName>
        <fullName evidence="3">Phytase-like domain-containing protein</fullName>
    </recommendedName>
</protein>
<reference evidence="1 2" key="1">
    <citation type="submission" date="2023-05" db="EMBL/GenBank/DDBJ databases">
        <title>Novel species of genus Flectobacillus isolated from stream in China.</title>
        <authorList>
            <person name="Lu H."/>
        </authorList>
    </citation>
    <scope>NUCLEOTIDE SEQUENCE [LARGE SCALE GENOMIC DNA]</scope>
    <source>
        <strain evidence="1 2">KCTC 42575</strain>
    </source>
</reference>
<evidence type="ECO:0000313" key="2">
    <source>
        <dbReference type="Proteomes" id="UP001236507"/>
    </source>
</evidence>
<dbReference type="RefSeq" id="WP_283345695.1">
    <property type="nucleotide sequence ID" value="NZ_JASHIF010000018.1"/>
</dbReference>